<feature type="transmembrane region" description="Helical" evidence="1">
    <location>
        <begin position="95"/>
        <end position="117"/>
    </location>
</feature>
<dbReference type="InterPro" id="IPR045338">
    <property type="entry name" value="DUF6535"/>
</dbReference>
<evidence type="ECO:0000259" key="2">
    <source>
        <dbReference type="Pfam" id="PF20153"/>
    </source>
</evidence>
<dbReference type="EMBL" id="MU157895">
    <property type="protein sequence ID" value="KAF9524639.1"/>
    <property type="molecule type" value="Genomic_DNA"/>
</dbReference>
<gene>
    <name evidence="3" type="ORF">CPB83DRAFT_773535</name>
</gene>
<keyword evidence="1" id="KW-0812">Transmembrane</keyword>
<dbReference type="Proteomes" id="UP000807306">
    <property type="component" value="Unassembled WGS sequence"/>
</dbReference>
<reference evidence="3" key="1">
    <citation type="submission" date="2020-11" db="EMBL/GenBank/DDBJ databases">
        <authorList>
            <consortium name="DOE Joint Genome Institute"/>
            <person name="Ahrendt S."/>
            <person name="Riley R."/>
            <person name="Andreopoulos W."/>
            <person name="Labutti K."/>
            <person name="Pangilinan J."/>
            <person name="Ruiz-Duenas F.J."/>
            <person name="Barrasa J.M."/>
            <person name="Sanchez-Garcia M."/>
            <person name="Camarero S."/>
            <person name="Miyauchi S."/>
            <person name="Serrano A."/>
            <person name="Linde D."/>
            <person name="Babiker R."/>
            <person name="Drula E."/>
            <person name="Ayuso-Fernandez I."/>
            <person name="Pacheco R."/>
            <person name="Padilla G."/>
            <person name="Ferreira P."/>
            <person name="Barriuso J."/>
            <person name="Kellner H."/>
            <person name="Castanera R."/>
            <person name="Alfaro M."/>
            <person name="Ramirez L."/>
            <person name="Pisabarro A.G."/>
            <person name="Kuo A."/>
            <person name="Tritt A."/>
            <person name="Lipzen A."/>
            <person name="He G."/>
            <person name="Yan M."/>
            <person name="Ng V."/>
            <person name="Cullen D."/>
            <person name="Martin F."/>
            <person name="Rosso M.-N."/>
            <person name="Henrissat B."/>
            <person name="Hibbett D."/>
            <person name="Martinez A.T."/>
            <person name="Grigoriev I.V."/>
        </authorList>
    </citation>
    <scope>NUCLEOTIDE SEQUENCE</scope>
    <source>
        <strain evidence="3">CBS 506.95</strain>
    </source>
</reference>
<comment type="caution">
    <text evidence="3">The sequence shown here is derived from an EMBL/GenBank/DDBJ whole genome shotgun (WGS) entry which is preliminary data.</text>
</comment>
<feature type="domain" description="DUF6535" evidence="2">
    <location>
        <begin position="3"/>
        <end position="176"/>
    </location>
</feature>
<feature type="transmembrane region" description="Helical" evidence="1">
    <location>
        <begin position="182"/>
        <end position="206"/>
    </location>
</feature>
<feature type="transmembrane region" description="Helical" evidence="1">
    <location>
        <begin position="147"/>
        <end position="170"/>
    </location>
</feature>
<protein>
    <recommendedName>
        <fullName evidence="2">DUF6535 domain-containing protein</fullName>
    </recommendedName>
</protein>
<dbReference type="OrthoDB" id="2885050at2759"/>
<feature type="non-terminal residue" evidence="3">
    <location>
        <position position="1"/>
    </location>
</feature>
<sequence length="336" mass="37766">EHWKTIANHVMQKEKGRCEAWKEEVDKLLVFSGLFSAVITGLLVESQKSLSEDSIKTLLTQLVAQGANQTVAAVAASGASGKFTASDSSKRVNALWFLSLVLSLATALFGIVAQQWLREHLRPSPENMPICVLPGLFHMYTEALDRFYVPHLFTALPLLLIISVVFFLIGMVDFLWMLNHQVAIPVTSVVFLVSAFLLFTTIYPALQPLPRQIPTNRSSHTSRAPCPYKSPQSWAFYKLVLFLRWAVVPPAFLRLGSVKSMSNFINLRFDELQAGWISHAVLWLDQRDLDLIKFDKDADLERLSTLAYTPHQATYGLYDTVRSLQVALRDLSSAEQ</sequence>
<keyword evidence="4" id="KW-1185">Reference proteome</keyword>
<evidence type="ECO:0000313" key="3">
    <source>
        <dbReference type="EMBL" id="KAF9524639.1"/>
    </source>
</evidence>
<dbReference type="Pfam" id="PF20153">
    <property type="entry name" value="DUF6535"/>
    <property type="match status" value="1"/>
</dbReference>
<name>A0A9P6E8V3_9AGAR</name>
<evidence type="ECO:0000256" key="1">
    <source>
        <dbReference type="SAM" id="Phobius"/>
    </source>
</evidence>
<accession>A0A9P6E8V3</accession>
<dbReference type="AlphaFoldDB" id="A0A9P6E8V3"/>
<evidence type="ECO:0000313" key="4">
    <source>
        <dbReference type="Proteomes" id="UP000807306"/>
    </source>
</evidence>
<organism evidence="3 4">
    <name type="scientific">Crepidotus variabilis</name>
    <dbReference type="NCBI Taxonomy" id="179855"/>
    <lineage>
        <taxon>Eukaryota</taxon>
        <taxon>Fungi</taxon>
        <taxon>Dikarya</taxon>
        <taxon>Basidiomycota</taxon>
        <taxon>Agaricomycotina</taxon>
        <taxon>Agaricomycetes</taxon>
        <taxon>Agaricomycetidae</taxon>
        <taxon>Agaricales</taxon>
        <taxon>Agaricineae</taxon>
        <taxon>Crepidotaceae</taxon>
        <taxon>Crepidotus</taxon>
    </lineage>
</organism>
<keyword evidence="1" id="KW-1133">Transmembrane helix</keyword>
<keyword evidence="1" id="KW-0472">Membrane</keyword>
<proteinExistence type="predicted"/>